<dbReference type="RefSeq" id="XP_037215391.1">
    <property type="nucleotide sequence ID" value="XM_037368465.1"/>
</dbReference>
<dbReference type="GeneID" id="59350981"/>
<organism evidence="2 3">
    <name type="scientific">Mycena indigotica</name>
    <dbReference type="NCBI Taxonomy" id="2126181"/>
    <lineage>
        <taxon>Eukaryota</taxon>
        <taxon>Fungi</taxon>
        <taxon>Dikarya</taxon>
        <taxon>Basidiomycota</taxon>
        <taxon>Agaricomycotina</taxon>
        <taxon>Agaricomycetes</taxon>
        <taxon>Agaricomycetidae</taxon>
        <taxon>Agaricales</taxon>
        <taxon>Marasmiineae</taxon>
        <taxon>Mycenaceae</taxon>
        <taxon>Mycena</taxon>
    </lineage>
</organism>
<dbReference type="EMBL" id="JACAZF010000011">
    <property type="protein sequence ID" value="KAF7292963.1"/>
    <property type="molecule type" value="Genomic_DNA"/>
</dbReference>
<gene>
    <name evidence="1" type="ORF">MIND_01195500</name>
    <name evidence="2" type="ORF">MIND_01195900</name>
</gene>
<evidence type="ECO:0000313" key="2">
    <source>
        <dbReference type="EMBL" id="KAF7292967.1"/>
    </source>
</evidence>
<comment type="caution">
    <text evidence="2">The sequence shown here is derived from an EMBL/GenBank/DDBJ whole genome shotgun (WGS) entry which is preliminary data.</text>
</comment>
<keyword evidence="3" id="KW-1185">Reference proteome</keyword>
<sequence length="219" mass="24401">MTTPNIISIDQNRGPSAPEIVDYIHHHLDHNANFPTERQLLRRFMDQRIAQGLLAHSSDPTSNSEEVPFVDTVNTFGLKITIDDFLAGLGYIISLAEPILPPSGDFDWQTEHQIHTNRLAAFANWARIVRETYFNGRPAAAGTRSKATFGTCDEVDYLVVSPCSTTECHWIIKPLQADLGASEQSETNPDVDTDCTNDRHSIPCSTCVFEMGREYSGPH</sequence>
<dbReference type="Proteomes" id="UP000636479">
    <property type="component" value="Unassembled WGS sequence"/>
</dbReference>
<dbReference type="EMBL" id="JACAZF010000011">
    <property type="protein sequence ID" value="KAF7292967.1"/>
    <property type="molecule type" value="Genomic_DNA"/>
</dbReference>
<accession>A0A8H6VT32</accession>
<reference evidence="2" key="1">
    <citation type="submission" date="2020-05" db="EMBL/GenBank/DDBJ databases">
        <title>Mycena genomes resolve the evolution of fungal bioluminescence.</title>
        <authorList>
            <person name="Tsai I.J."/>
        </authorList>
    </citation>
    <scope>NUCLEOTIDE SEQUENCE</scope>
    <source>
        <strain evidence="2">171206Taipei</strain>
    </source>
</reference>
<evidence type="ECO:0000313" key="3">
    <source>
        <dbReference type="Proteomes" id="UP000636479"/>
    </source>
</evidence>
<dbReference type="AlphaFoldDB" id="A0A8H6VT32"/>
<name>A0A8H6VT32_9AGAR</name>
<proteinExistence type="predicted"/>
<evidence type="ECO:0000313" key="1">
    <source>
        <dbReference type="EMBL" id="KAF7292963.1"/>
    </source>
</evidence>
<protein>
    <submittedName>
        <fullName evidence="2">Uncharacterized protein</fullName>
    </submittedName>
</protein>